<feature type="compositionally biased region" description="Acidic residues" evidence="1">
    <location>
        <begin position="288"/>
        <end position="298"/>
    </location>
</feature>
<feature type="region of interest" description="Disordered" evidence="1">
    <location>
        <begin position="205"/>
        <end position="265"/>
    </location>
</feature>
<dbReference type="EMBL" id="UIHC01000002">
    <property type="protein sequence ID" value="SUZ30548.1"/>
    <property type="molecule type" value="Genomic_DNA"/>
</dbReference>
<dbReference type="Proteomes" id="UP000272908">
    <property type="component" value="Unassembled WGS sequence"/>
</dbReference>
<dbReference type="RefSeq" id="WP_147434148.1">
    <property type="nucleotide sequence ID" value="NZ_UIHC01000002.1"/>
</dbReference>
<dbReference type="AlphaFoldDB" id="A0A3B0M9Y1"/>
<proteinExistence type="predicted"/>
<keyword evidence="3" id="KW-1185">Reference proteome</keyword>
<accession>A0A3B0M9Y1</accession>
<sequence length="772" mass="84124">MVGPSKILTVSYGTFSCTLEGFDEPFGTMQAIAEYFRDLAAQDRYFGAEPPTPDAEMLHRIAEREVQRRVESRVQENGIVLRQQPDSSVAPGAVAPYAMANVLKAAVQGGAAPTAMMAAAAASDTRAEPEAVPETEPDTARAEPETMPTEVSDKLARIRAAVAKSESAASSEAAIEDADEVVATDDLDDLPEFESAAASELEDSIAGLMADEQAQDDDGDFAAERADDTAEEGADDSVEDGSDVSPERAEDTSDEDTGNTVTTASGAFGIAQAKALAHPTLSKDAEFDDFGLFDEDDDPRPAAVMPTDLAEPVAEDMVSEPELEQDEFEEDVFEEDSFEDDAATLDDSATHSSSERDDTVRQDTDYDDQPHDTAEAPTAQPIVDDFEEDEFEAELERELQDAARLEKERHSIDSLRSEIREVLGKTGLSGGSESALVEELAEIEQEAVIKHPHFNRKAKKRIPGDTESTAARLLETAQSALGERDSKRRRETFEHIKVAVAATRADEDAEGPRRRDIEQDRKIDKFRDGMDTPAPLDAALARAEQRAKASESTVAESAWDEDEDEAAEVAQAPKRAPATMRPVAEPAPEPEAERTETQPEEPVDNPRPRRPAMAGARRSERPKAARAPLVLVSEQRVDADTAPTGPVRPRRVRSNQTAEAIALKVEDAPVGQDTLDAFKAFADDVDAWLLDDQIEAAAAYSTHILGQEEFSRPELMSFVLAYNEGKEVSREDMLRGFGTLLREGRLERGEAGRFRLAPASEYDEPARQYANR</sequence>
<evidence type="ECO:0000313" key="3">
    <source>
        <dbReference type="Proteomes" id="UP000272908"/>
    </source>
</evidence>
<evidence type="ECO:0000313" key="2">
    <source>
        <dbReference type="EMBL" id="SUZ30548.1"/>
    </source>
</evidence>
<protein>
    <recommendedName>
        <fullName evidence="4">Lipoprotein</fullName>
    </recommendedName>
</protein>
<evidence type="ECO:0000256" key="1">
    <source>
        <dbReference type="SAM" id="MobiDB-lite"/>
    </source>
</evidence>
<feature type="compositionally biased region" description="Acidic residues" evidence="1">
    <location>
        <begin position="558"/>
        <end position="567"/>
    </location>
</feature>
<organism evidence="2 3">
    <name type="scientific">Roseinatronobacter ekhonensis</name>
    <dbReference type="NCBI Taxonomy" id="254356"/>
    <lineage>
        <taxon>Bacteria</taxon>
        <taxon>Pseudomonadati</taxon>
        <taxon>Pseudomonadota</taxon>
        <taxon>Alphaproteobacteria</taxon>
        <taxon>Rhodobacterales</taxon>
        <taxon>Paracoccaceae</taxon>
        <taxon>Roseinatronobacter</taxon>
    </lineage>
</organism>
<gene>
    <name evidence="2" type="ORF">ROE7235_00271</name>
</gene>
<feature type="region of interest" description="Disordered" evidence="1">
    <location>
        <begin position="121"/>
        <end position="153"/>
    </location>
</feature>
<feature type="compositionally biased region" description="Basic and acidic residues" evidence="1">
    <location>
        <begin position="353"/>
        <end position="374"/>
    </location>
</feature>
<evidence type="ECO:0008006" key="4">
    <source>
        <dbReference type="Google" id="ProtNLM"/>
    </source>
</evidence>
<name>A0A3B0M9Y1_9RHOB</name>
<reference evidence="3" key="1">
    <citation type="submission" date="2018-08" db="EMBL/GenBank/DDBJ databases">
        <authorList>
            <person name="Rodrigo-Torres L."/>
            <person name="Arahal R. D."/>
            <person name="Lucena T."/>
        </authorList>
    </citation>
    <scope>NUCLEOTIDE SEQUENCE [LARGE SCALE GENOMIC DNA]</scope>
    <source>
        <strain evidence="3">CECT 7235</strain>
    </source>
</reference>
<feature type="region of interest" description="Disordered" evidence="1">
    <location>
        <begin position="500"/>
        <end position="625"/>
    </location>
</feature>
<feature type="region of interest" description="Disordered" evidence="1">
    <location>
        <begin position="288"/>
        <end position="383"/>
    </location>
</feature>
<feature type="compositionally biased region" description="Basic and acidic residues" evidence="1">
    <location>
        <begin position="504"/>
        <end position="530"/>
    </location>
</feature>
<dbReference type="OrthoDB" id="7798282at2"/>
<feature type="compositionally biased region" description="Acidic residues" evidence="1">
    <location>
        <begin position="313"/>
        <end position="344"/>
    </location>
</feature>
<dbReference type="PROSITE" id="PS51257">
    <property type="entry name" value="PROKAR_LIPOPROTEIN"/>
    <property type="match status" value="1"/>
</dbReference>
<feature type="compositionally biased region" description="Acidic residues" evidence="1">
    <location>
        <begin position="229"/>
        <end position="242"/>
    </location>
</feature>